<keyword evidence="2 5" id="KW-0540">Nuclease</keyword>
<gene>
    <name evidence="5" type="primary">vapC</name>
    <name evidence="7" type="ORF">M2350_002589</name>
</gene>
<feature type="binding site" evidence="5">
    <location>
        <position position="20"/>
    </location>
    <ligand>
        <name>Mg(2+)</name>
        <dbReference type="ChEBI" id="CHEBI:18420"/>
    </ligand>
</feature>
<sequence length="157" mass="18347">MRNMTSGFMSRIGKNATVVDTSAHYALVDENDSHHEEAVKFAEELSRQRVIWVVTNFIVAETYGLMLLRLGRHIAFNFLECLLRSVEDETTHLVRITEADEERAWEILETYADQDFSYVDATTFAVMERLNLDRAFAFDKHFETFRLKGRRPIIRLP</sequence>
<dbReference type="Pfam" id="PF01850">
    <property type="entry name" value="PIN"/>
    <property type="match status" value="1"/>
</dbReference>
<dbReference type="PANTHER" id="PTHR42188">
    <property type="entry name" value="23S RRNA-SPECIFIC ENDONUCLEASE VAPC20"/>
    <property type="match status" value="1"/>
</dbReference>
<proteinExistence type="inferred from homology"/>
<organism evidence="7 8">
    <name type="scientific">Candidatus Fervidibacter sacchari</name>
    <dbReference type="NCBI Taxonomy" id="1448929"/>
    <lineage>
        <taxon>Bacteria</taxon>
        <taxon>Candidatus Fervidibacterota</taxon>
        <taxon>Candidatus Fervidibacter</taxon>
    </lineage>
</organism>
<keyword evidence="5" id="KW-0800">Toxin</keyword>
<comment type="cofactor">
    <cofactor evidence="5">
        <name>Mg(2+)</name>
        <dbReference type="ChEBI" id="CHEBI:18420"/>
    </cofactor>
</comment>
<keyword evidence="5" id="KW-0460">Magnesium</keyword>
<keyword evidence="8" id="KW-1185">Reference proteome</keyword>
<name>A0ABT2EQG1_9BACT</name>
<feature type="binding site" evidence="5">
    <location>
        <position position="120"/>
    </location>
    <ligand>
        <name>Mg(2+)</name>
        <dbReference type="ChEBI" id="CHEBI:18420"/>
    </ligand>
</feature>
<dbReference type="HAMAP" id="MF_00265">
    <property type="entry name" value="VapC_Nob1"/>
    <property type="match status" value="1"/>
</dbReference>
<evidence type="ECO:0000313" key="8">
    <source>
        <dbReference type="Proteomes" id="UP001204798"/>
    </source>
</evidence>
<comment type="function">
    <text evidence="5">Toxic component of a toxin-antitoxin (TA) system. An RNase.</text>
</comment>
<comment type="similarity">
    <text evidence="5">Belongs to the PINc/VapC protein family.</text>
</comment>
<dbReference type="InterPro" id="IPR002716">
    <property type="entry name" value="PIN_dom"/>
</dbReference>
<dbReference type="EC" id="3.1.-.-" evidence="5"/>
<dbReference type="EMBL" id="JANUCP010000004">
    <property type="protein sequence ID" value="MCS3920172.1"/>
    <property type="molecule type" value="Genomic_DNA"/>
</dbReference>
<dbReference type="InterPro" id="IPR039018">
    <property type="entry name" value="VapC20-like"/>
</dbReference>
<comment type="caution">
    <text evidence="7">The sequence shown here is derived from an EMBL/GenBank/DDBJ whole genome shotgun (WGS) entry which is preliminary data.</text>
</comment>
<keyword evidence="3 5" id="KW-0479">Metal-binding</keyword>
<evidence type="ECO:0000256" key="4">
    <source>
        <dbReference type="ARBA" id="ARBA00022801"/>
    </source>
</evidence>
<dbReference type="PANTHER" id="PTHR42188:SF1">
    <property type="entry name" value="23S RRNA-SPECIFIC ENDONUCLEASE VAPC20"/>
    <property type="match status" value="1"/>
</dbReference>
<evidence type="ECO:0000256" key="5">
    <source>
        <dbReference type="HAMAP-Rule" id="MF_00265"/>
    </source>
</evidence>
<feature type="domain" description="PIN" evidence="6">
    <location>
        <begin position="18"/>
        <end position="143"/>
    </location>
</feature>
<evidence type="ECO:0000256" key="1">
    <source>
        <dbReference type="ARBA" id="ARBA00022649"/>
    </source>
</evidence>
<dbReference type="Proteomes" id="UP001204798">
    <property type="component" value="Unassembled WGS sequence"/>
</dbReference>
<protein>
    <recommendedName>
        <fullName evidence="5">Ribonuclease VapC</fullName>
        <shortName evidence="5">RNase VapC</shortName>
        <ecNumber evidence="5">3.1.-.-</ecNumber>
    </recommendedName>
    <alternativeName>
        <fullName evidence="5">Toxin VapC</fullName>
    </alternativeName>
</protein>
<keyword evidence="4 5" id="KW-0378">Hydrolase</keyword>
<reference evidence="7 8" key="1">
    <citation type="submission" date="2022-08" db="EMBL/GenBank/DDBJ databases">
        <title>Bacterial and archaeal communities from various locations to study Microbial Dark Matter (Phase II).</title>
        <authorList>
            <person name="Stepanauskas R."/>
        </authorList>
    </citation>
    <scope>NUCLEOTIDE SEQUENCE [LARGE SCALE GENOMIC DNA]</scope>
    <source>
        <strain evidence="7 8">PD1</strain>
    </source>
</reference>
<evidence type="ECO:0000256" key="2">
    <source>
        <dbReference type="ARBA" id="ARBA00022722"/>
    </source>
</evidence>
<keyword evidence="1 5" id="KW-1277">Toxin-antitoxin system</keyword>
<evidence type="ECO:0000313" key="7">
    <source>
        <dbReference type="EMBL" id="MCS3920172.1"/>
    </source>
</evidence>
<dbReference type="Gene3D" id="3.40.50.1010">
    <property type="entry name" value="5'-nuclease"/>
    <property type="match status" value="1"/>
</dbReference>
<evidence type="ECO:0000259" key="6">
    <source>
        <dbReference type="Pfam" id="PF01850"/>
    </source>
</evidence>
<dbReference type="InterPro" id="IPR029060">
    <property type="entry name" value="PIN-like_dom_sf"/>
</dbReference>
<dbReference type="SUPFAM" id="SSF88723">
    <property type="entry name" value="PIN domain-like"/>
    <property type="match status" value="1"/>
</dbReference>
<evidence type="ECO:0000256" key="3">
    <source>
        <dbReference type="ARBA" id="ARBA00022723"/>
    </source>
</evidence>
<accession>A0ABT2EQG1</accession>
<dbReference type="InterPro" id="IPR022907">
    <property type="entry name" value="VapC_family"/>
</dbReference>